<feature type="transmembrane region" description="Helical" evidence="1">
    <location>
        <begin position="252"/>
        <end position="272"/>
    </location>
</feature>
<reference evidence="2 3" key="1">
    <citation type="submission" date="2015-03" db="EMBL/GenBank/DDBJ databases">
        <title>Genome sequencing of Methylobacterium variabile DSM 16961.</title>
        <authorList>
            <person name="Chaudhry V."/>
            <person name="Patil P.B."/>
        </authorList>
    </citation>
    <scope>NUCLEOTIDE SEQUENCE [LARGE SCALE GENOMIC DNA]</scope>
    <source>
        <strain evidence="2 3">DSM 16961</strain>
    </source>
</reference>
<dbReference type="InterPro" id="IPR018674">
    <property type="entry name" value="DUF2142_membrane"/>
</dbReference>
<feature type="transmembrane region" description="Helical" evidence="1">
    <location>
        <begin position="145"/>
        <end position="164"/>
    </location>
</feature>
<dbReference type="Proteomes" id="UP000035955">
    <property type="component" value="Unassembled WGS sequence"/>
</dbReference>
<keyword evidence="1" id="KW-0812">Transmembrane</keyword>
<comment type="caution">
    <text evidence="2">The sequence shown here is derived from an EMBL/GenBank/DDBJ whole genome shotgun (WGS) entry which is preliminary data.</text>
</comment>
<evidence type="ECO:0008006" key="4">
    <source>
        <dbReference type="Google" id="ProtNLM"/>
    </source>
</evidence>
<protein>
    <recommendedName>
        <fullName evidence="4">DUF2142 domain-containing protein</fullName>
    </recommendedName>
</protein>
<keyword evidence="3" id="KW-1185">Reference proteome</keyword>
<keyword evidence="1" id="KW-1133">Transmembrane helix</keyword>
<name>A0A0J6URU9_9HYPH</name>
<evidence type="ECO:0000313" key="2">
    <source>
        <dbReference type="EMBL" id="KMO28846.1"/>
    </source>
</evidence>
<evidence type="ECO:0000313" key="3">
    <source>
        <dbReference type="Proteomes" id="UP000035955"/>
    </source>
</evidence>
<feature type="transmembrane region" description="Helical" evidence="1">
    <location>
        <begin position="219"/>
        <end position="240"/>
    </location>
</feature>
<evidence type="ECO:0000256" key="1">
    <source>
        <dbReference type="SAM" id="Phobius"/>
    </source>
</evidence>
<feature type="transmembrane region" description="Helical" evidence="1">
    <location>
        <begin position="329"/>
        <end position="347"/>
    </location>
</feature>
<feature type="transmembrane region" description="Helical" evidence="1">
    <location>
        <begin position="193"/>
        <end position="212"/>
    </location>
</feature>
<dbReference type="AlphaFoldDB" id="A0A0J6URU9"/>
<dbReference type="RefSeq" id="WP_048448062.1">
    <property type="nucleotide sequence ID" value="NZ_LABY01000278.1"/>
</dbReference>
<organism evidence="2 3">
    <name type="scientific">Methylobacterium variabile</name>
    <dbReference type="NCBI Taxonomy" id="298794"/>
    <lineage>
        <taxon>Bacteria</taxon>
        <taxon>Pseudomonadati</taxon>
        <taxon>Pseudomonadota</taxon>
        <taxon>Alphaproteobacteria</taxon>
        <taxon>Hyphomicrobiales</taxon>
        <taxon>Methylobacteriaceae</taxon>
        <taxon>Methylobacterium</taxon>
    </lineage>
</organism>
<dbReference type="EMBL" id="LABY01000278">
    <property type="protein sequence ID" value="KMO28846.1"/>
    <property type="molecule type" value="Genomic_DNA"/>
</dbReference>
<accession>A0A0J6URU9</accession>
<proteinExistence type="predicted"/>
<dbReference type="PATRIC" id="fig|298794.3.peg.4362"/>
<feature type="transmembrane region" description="Helical" evidence="1">
    <location>
        <begin position="444"/>
        <end position="464"/>
    </location>
</feature>
<sequence>MTGRLGWAGPRPWLVAFALLGLPLCLALALIVPFGEVADESAHMLRAVALLDGQVVGHRETVTYSDGVARPAAGVTLDPAWEVLSRGRPPAPHANPVPEPMPAPGAPAFLPLYTIGTYFPGFYVPAALGIGAGQVLGLDHAGAAVLGRLANAAAYGALALLALALARRSRALLFGVLVLPMSLSLAASFNQDALMIAACALAAALLTGDAAWRRPLAASLIALVVLAKPPYAAIAAMLLVPLPPRFWGSPVFWRRVGVAVLVVLPGALWILYTTTSVATPVPRLAYEAGPLWTGPRPAQFLGTDTRAQAQVLLSDPALLLSLPANCLFGLKRALLLAAGAVGIFGWLDKPLPVPVYAAWAAGAVGLALLVGPTVRSRRMDLALLAFAALLTAWLVALSQYLSWTDVGEVRIYGPQGRYFLPLIPMLALAFERRPADGLAPRTRWAFALVAAIAVLDLAVVPLAASRMY</sequence>
<keyword evidence="1" id="KW-0472">Membrane</keyword>
<feature type="transmembrane region" description="Helical" evidence="1">
    <location>
        <begin position="353"/>
        <end position="374"/>
    </location>
</feature>
<feature type="transmembrane region" description="Helical" evidence="1">
    <location>
        <begin position="381"/>
        <end position="403"/>
    </location>
</feature>
<feature type="transmembrane region" description="Helical" evidence="1">
    <location>
        <begin position="12"/>
        <end position="35"/>
    </location>
</feature>
<gene>
    <name evidence="2" type="ORF">VQ02_30810</name>
</gene>
<dbReference type="Pfam" id="PF09913">
    <property type="entry name" value="DUF2142"/>
    <property type="match status" value="1"/>
</dbReference>